<dbReference type="STRING" id="77166.U4U9X0"/>
<dbReference type="Proteomes" id="UP000030742">
    <property type="component" value="Unassembled WGS sequence"/>
</dbReference>
<evidence type="ECO:0000256" key="1">
    <source>
        <dbReference type="SAM" id="MobiDB-lite"/>
    </source>
</evidence>
<organism evidence="2 5">
    <name type="scientific">Dendroctonus ponderosae</name>
    <name type="common">Mountain pine beetle</name>
    <dbReference type="NCBI Taxonomy" id="77166"/>
    <lineage>
        <taxon>Eukaryota</taxon>
        <taxon>Metazoa</taxon>
        <taxon>Ecdysozoa</taxon>
        <taxon>Arthropoda</taxon>
        <taxon>Hexapoda</taxon>
        <taxon>Insecta</taxon>
        <taxon>Pterygota</taxon>
        <taxon>Neoptera</taxon>
        <taxon>Endopterygota</taxon>
        <taxon>Coleoptera</taxon>
        <taxon>Polyphaga</taxon>
        <taxon>Cucujiformia</taxon>
        <taxon>Curculionidae</taxon>
        <taxon>Scolytinae</taxon>
        <taxon>Dendroctonus</taxon>
    </lineage>
</organism>
<dbReference type="OrthoDB" id="98077at2759"/>
<evidence type="ECO:0000313" key="4">
    <source>
        <dbReference type="EMBL" id="ERL89494.1"/>
    </source>
</evidence>
<feature type="non-terminal residue" evidence="2">
    <location>
        <position position="225"/>
    </location>
</feature>
<feature type="compositionally biased region" description="Low complexity" evidence="1">
    <location>
        <begin position="146"/>
        <end position="158"/>
    </location>
</feature>
<feature type="region of interest" description="Disordered" evidence="1">
    <location>
        <begin position="1"/>
        <end position="22"/>
    </location>
</feature>
<feature type="compositionally biased region" description="Polar residues" evidence="1">
    <location>
        <begin position="76"/>
        <end position="107"/>
    </location>
</feature>
<sequence>MGNRGLEQRGKKSKAKDSPPVQVAALEVQNVRKAISRYGTLPKGARIGAYLESLRQSGMSTNEESGAAAQIVAQVSGDSDSTPRSLSPRTNIRAQPQMIRSNSSSGVTAFHGTHPPSSPTSKLSRNRNLARNNTDNIRSSLRTFKGPQSSFRGGSPSRSVPPPTLADLEFPPPPTDLPPPPEEFDNTSSIDMVDCSTAIMCSSTEIKKKIVPMSPMLPSKKVHRE</sequence>
<gene>
    <name evidence="2" type="ORF">D910_04156</name>
    <name evidence="3" type="ORF">D910_06858</name>
    <name evidence="4" type="ORF">D910_06860</name>
</gene>
<evidence type="ECO:0000313" key="3">
    <source>
        <dbReference type="EMBL" id="ERL89492.1"/>
    </source>
</evidence>
<dbReference type="EMBL" id="KB631855">
    <property type="protein sequence ID" value="ERL86750.1"/>
    <property type="molecule type" value="Genomic_DNA"/>
</dbReference>
<name>U4U9X0_DENPD</name>
<proteinExistence type="predicted"/>
<reference evidence="2 5" key="1">
    <citation type="journal article" date="2013" name="Genome Biol.">
        <title>Draft genome of the mountain pine beetle, Dendroctonus ponderosae Hopkins, a major forest pest.</title>
        <authorList>
            <person name="Keeling C.I."/>
            <person name="Yuen M.M."/>
            <person name="Liao N.Y."/>
            <person name="Docking T.R."/>
            <person name="Chan S.K."/>
            <person name="Taylor G.A."/>
            <person name="Palmquist D.L."/>
            <person name="Jackman S.D."/>
            <person name="Nguyen A."/>
            <person name="Li M."/>
            <person name="Henderson H."/>
            <person name="Janes J.K."/>
            <person name="Zhao Y."/>
            <person name="Pandoh P."/>
            <person name="Moore R."/>
            <person name="Sperling F.A."/>
            <person name="Huber D.P."/>
            <person name="Birol I."/>
            <person name="Jones S.J."/>
            <person name="Bohlmann J."/>
        </authorList>
    </citation>
    <scope>NUCLEOTIDE SEQUENCE</scope>
</reference>
<dbReference type="EMBL" id="KB632170">
    <property type="protein sequence ID" value="ERL89492.1"/>
    <property type="molecule type" value="Genomic_DNA"/>
</dbReference>
<feature type="compositionally biased region" description="Pro residues" evidence="1">
    <location>
        <begin position="159"/>
        <end position="181"/>
    </location>
</feature>
<feature type="compositionally biased region" description="Basic and acidic residues" evidence="1">
    <location>
        <begin position="1"/>
        <end position="10"/>
    </location>
</feature>
<accession>U4U9X0</accession>
<protein>
    <submittedName>
        <fullName evidence="2">Uncharacterized protein</fullName>
    </submittedName>
</protein>
<dbReference type="EMBL" id="KB632170">
    <property type="protein sequence ID" value="ERL89494.1"/>
    <property type="molecule type" value="Genomic_DNA"/>
</dbReference>
<evidence type="ECO:0000313" key="2">
    <source>
        <dbReference type="EMBL" id="ERL86750.1"/>
    </source>
</evidence>
<feature type="region of interest" description="Disordered" evidence="1">
    <location>
        <begin position="58"/>
        <end position="188"/>
    </location>
</feature>
<feature type="compositionally biased region" description="Polar residues" evidence="1">
    <location>
        <begin position="119"/>
        <end position="142"/>
    </location>
</feature>
<evidence type="ECO:0000313" key="5">
    <source>
        <dbReference type="Proteomes" id="UP000030742"/>
    </source>
</evidence>
<dbReference type="AlphaFoldDB" id="U4U9X0"/>